<dbReference type="EMBL" id="BDQV01003389">
    <property type="protein sequence ID" value="GAY34913.1"/>
    <property type="molecule type" value="Genomic_DNA"/>
</dbReference>
<comment type="caution">
    <text evidence="1">The sequence shown here is derived from an EMBL/GenBank/DDBJ whole genome shotgun (WGS) entry which is preliminary data.</text>
</comment>
<dbReference type="AlphaFoldDB" id="A0A2H5N3T4"/>
<name>A0A2H5N3T4_CITUN</name>
<proteinExistence type="predicted"/>
<keyword evidence="2" id="KW-1185">Reference proteome</keyword>
<protein>
    <submittedName>
        <fullName evidence="1">Uncharacterized protein</fullName>
    </submittedName>
</protein>
<accession>A0A2H5N3T4</accession>
<sequence length="49" mass="5655">MQRREPQIIGRVSRITCHICQVGSVITSLQSMRHPVQGQTRWILTPRAQ</sequence>
<organism evidence="1 2">
    <name type="scientific">Citrus unshiu</name>
    <name type="common">Satsuma mandarin</name>
    <name type="synonym">Citrus nobilis var. unshiu</name>
    <dbReference type="NCBI Taxonomy" id="55188"/>
    <lineage>
        <taxon>Eukaryota</taxon>
        <taxon>Viridiplantae</taxon>
        <taxon>Streptophyta</taxon>
        <taxon>Embryophyta</taxon>
        <taxon>Tracheophyta</taxon>
        <taxon>Spermatophyta</taxon>
        <taxon>Magnoliopsida</taxon>
        <taxon>eudicotyledons</taxon>
        <taxon>Gunneridae</taxon>
        <taxon>Pentapetalae</taxon>
        <taxon>rosids</taxon>
        <taxon>malvids</taxon>
        <taxon>Sapindales</taxon>
        <taxon>Rutaceae</taxon>
        <taxon>Aurantioideae</taxon>
        <taxon>Citrus</taxon>
    </lineage>
</organism>
<dbReference type="Proteomes" id="UP000236630">
    <property type="component" value="Unassembled WGS sequence"/>
</dbReference>
<evidence type="ECO:0000313" key="1">
    <source>
        <dbReference type="EMBL" id="GAY34913.1"/>
    </source>
</evidence>
<reference evidence="1 2" key="1">
    <citation type="journal article" date="2017" name="Front. Genet.">
        <title>Draft sequencing of the heterozygous diploid genome of Satsuma (Citrus unshiu Marc.) using a hybrid assembly approach.</title>
        <authorList>
            <person name="Shimizu T."/>
            <person name="Tanizawa Y."/>
            <person name="Mochizuki T."/>
            <person name="Nagasaki H."/>
            <person name="Yoshioka T."/>
            <person name="Toyoda A."/>
            <person name="Fujiyama A."/>
            <person name="Kaminuma E."/>
            <person name="Nakamura Y."/>
        </authorList>
    </citation>
    <scope>NUCLEOTIDE SEQUENCE [LARGE SCALE GENOMIC DNA]</scope>
    <source>
        <strain evidence="2">cv. Miyagawa wase</strain>
    </source>
</reference>
<evidence type="ECO:0000313" key="2">
    <source>
        <dbReference type="Proteomes" id="UP000236630"/>
    </source>
</evidence>
<gene>
    <name evidence="1" type="ORF">CUMW_282840</name>
</gene>